<dbReference type="RefSeq" id="WP_008274486.1">
    <property type="nucleotide sequence ID" value="NZ_AAXW01000007.1"/>
</dbReference>
<dbReference type="EMBL" id="AAXW01000007">
    <property type="protein sequence ID" value="EAZ92274.1"/>
    <property type="molecule type" value="Genomic_DNA"/>
</dbReference>
<dbReference type="eggNOG" id="COG4636">
    <property type="taxonomic scope" value="Bacteria"/>
</dbReference>
<keyword evidence="3" id="KW-1185">Reference proteome</keyword>
<dbReference type="Pfam" id="PF05685">
    <property type="entry name" value="Uma2"/>
    <property type="match status" value="1"/>
</dbReference>
<comment type="caution">
    <text evidence="2">The sequence shown here is derived from an EMBL/GenBank/DDBJ whole genome shotgun (WGS) entry which is preliminary data.</text>
</comment>
<protein>
    <recommendedName>
        <fullName evidence="1">Putative restriction endonuclease domain-containing protein</fullName>
    </recommendedName>
</protein>
<dbReference type="SUPFAM" id="SSF52980">
    <property type="entry name" value="Restriction endonuclease-like"/>
    <property type="match status" value="1"/>
</dbReference>
<dbReference type="Gene3D" id="3.90.1570.10">
    <property type="entry name" value="tt1808, chain A"/>
    <property type="match status" value="1"/>
</dbReference>
<dbReference type="InterPro" id="IPR008538">
    <property type="entry name" value="Uma2"/>
</dbReference>
<dbReference type="Proteomes" id="UP000003781">
    <property type="component" value="Unassembled WGS sequence"/>
</dbReference>
<evidence type="ECO:0000259" key="1">
    <source>
        <dbReference type="Pfam" id="PF05685"/>
    </source>
</evidence>
<sequence>MISTSSSTENIPLVLQLSPAIAITDEQFFSLCQLNRDYRLERNAKGELIIMPPTGSETGNRNFKLIQQLANWIDEDGTGIGFDSSTGFKLPNGADRSPDAAWMTLEKWNSLTEEQKSRFAPVCPDFIVEIRSPSDQLQSLQDKLQEYIDNGVKLGWLIDRKNRQVYIYRPQTEVECLENPTTVSGDPILSGFQLQMDKIW</sequence>
<accession>A3IMA5</accession>
<dbReference type="InterPro" id="IPR011335">
    <property type="entry name" value="Restrct_endonuc-II-like"/>
</dbReference>
<dbReference type="PANTHER" id="PTHR34107">
    <property type="entry name" value="SLL0198 PROTEIN-RELATED"/>
    <property type="match status" value="1"/>
</dbReference>
<feature type="domain" description="Putative restriction endonuclease" evidence="1">
    <location>
        <begin position="26"/>
        <end position="196"/>
    </location>
</feature>
<name>A3IMA5_9CHRO</name>
<proteinExistence type="predicted"/>
<reference evidence="2 3" key="1">
    <citation type="submission" date="2007-03" db="EMBL/GenBank/DDBJ databases">
        <authorList>
            <person name="Stal L."/>
            <person name="Ferriera S."/>
            <person name="Johnson J."/>
            <person name="Kravitz S."/>
            <person name="Beeson K."/>
            <person name="Sutton G."/>
            <person name="Rogers Y.-H."/>
            <person name="Friedman R."/>
            <person name="Frazier M."/>
            <person name="Venter J.C."/>
        </authorList>
    </citation>
    <scope>NUCLEOTIDE SEQUENCE [LARGE SCALE GENOMIC DNA]</scope>
    <source>
        <strain evidence="2 3">CCY0110</strain>
    </source>
</reference>
<dbReference type="CDD" id="cd06260">
    <property type="entry name" value="DUF820-like"/>
    <property type="match status" value="1"/>
</dbReference>
<evidence type="ECO:0000313" key="2">
    <source>
        <dbReference type="EMBL" id="EAZ92274.1"/>
    </source>
</evidence>
<dbReference type="PANTHER" id="PTHR34107:SF7">
    <property type="entry name" value="SLR2092 PROTEIN"/>
    <property type="match status" value="1"/>
</dbReference>
<evidence type="ECO:0000313" key="3">
    <source>
        <dbReference type="Proteomes" id="UP000003781"/>
    </source>
</evidence>
<dbReference type="AlphaFoldDB" id="A3IMA5"/>
<dbReference type="InterPro" id="IPR012296">
    <property type="entry name" value="Nuclease_put_TT1808"/>
</dbReference>
<organism evidence="2 3">
    <name type="scientific">Crocosphaera chwakensis CCY0110</name>
    <dbReference type="NCBI Taxonomy" id="391612"/>
    <lineage>
        <taxon>Bacteria</taxon>
        <taxon>Bacillati</taxon>
        <taxon>Cyanobacteriota</taxon>
        <taxon>Cyanophyceae</taxon>
        <taxon>Oscillatoriophycideae</taxon>
        <taxon>Chroococcales</taxon>
        <taxon>Aphanothecaceae</taxon>
        <taxon>Crocosphaera</taxon>
        <taxon>Crocosphaera chwakensis</taxon>
    </lineage>
</organism>
<gene>
    <name evidence="2" type="ORF">CY0110_27984</name>
</gene>